<proteinExistence type="predicted"/>
<organism evidence="2 3">
    <name type="scientific">Entomortierella parvispora</name>
    <dbReference type="NCBI Taxonomy" id="205924"/>
    <lineage>
        <taxon>Eukaryota</taxon>
        <taxon>Fungi</taxon>
        <taxon>Fungi incertae sedis</taxon>
        <taxon>Mucoromycota</taxon>
        <taxon>Mortierellomycotina</taxon>
        <taxon>Mortierellomycetes</taxon>
        <taxon>Mortierellales</taxon>
        <taxon>Mortierellaceae</taxon>
        <taxon>Entomortierella</taxon>
    </lineage>
</organism>
<sequence>MSTRPENTFANTNFDALVKVDEQIAHFKDAAYSKAVSAERFEAAKAGLEAKGFKVTVAQNRDEAFQTLKTLIPDGVSVNVAHSTTLEEVGFINYLMGEHPYDNVRSTILAEKDPAKQAELRRTIGTTVDYFLTSMCAVTENGEMAHGDLSGSKVGGVAFGAKNVIVVVGANKIVKDEAEAYKRTLEWCLPVSSAYSREVFKAPGSSLTHYEVIRQANPFNPDRIQVLLINEALGF</sequence>
<evidence type="ECO:0000313" key="2">
    <source>
        <dbReference type="EMBL" id="GJJ71208.1"/>
    </source>
</evidence>
<comment type="caution">
    <text evidence="2">The sequence shown here is derived from an EMBL/GenBank/DDBJ whole genome shotgun (WGS) entry which is preliminary data.</text>
</comment>
<gene>
    <name evidence="2" type="ORF">EMPS_03558</name>
</gene>
<dbReference type="Proteomes" id="UP000827284">
    <property type="component" value="Unassembled WGS sequence"/>
</dbReference>
<reference evidence="2" key="2">
    <citation type="journal article" date="2022" name="Microbiol. Resour. Announc.">
        <title>Whole-Genome Sequence of Entomortierella parvispora E1425, a Mucoromycotan Fungus Associated with Burkholderiaceae-Related Endosymbiotic Bacteria.</title>
        <authorList>
            <person name="Herlambang A."/>
            <person name="Guo Y."/>
            <person name="Takashima Y."/>
            <person name="Narisawa K."/>
            <person name="Ohta H."/>
            <person name="Nishizawa T."/>
        </authorList>
    </citation>
    <scope>NUCLEOTIDE SEQUENCE</scope>
    <source>
        <strain evidence="2">E1425</strain>
    </source>
</reference>
<evidence type="ECO:0000313" key="3">
    <source>
        <dbReference type="Proteomes" id="UP000827284"/>
    </source>
</evidence>
<dbReference type="AlphaFoldDB" id="A0A9P3H707"/>
<dbReference type="EMBL" id="BQFW01000005">
    <property type="protein sequence ID" value="GJJ71208.1"/>
    <property type="molecule type" value="Genomic_DNA"/>
</dbReference>
<dbReference type="PANTHER" id="PTHR36179:SF2">
    <property type="entry name" value="LUD DOMAIN-CONTAINING PROTEIN"/>
    <property type="match status" value="1"/>
</dbReference>
<reference evidence="2" key="1">
    <citation type="submission" date="2021-11" db="EMBL/GenBank/DDBJ databases">
        <authorList>
            <person name="Herlambang A."/>
            <person name="Guo Y."/>
            <person name="Takashima Y."/>
            <person name="Nishizawa T."/>
        </authorList>
    </citation>
    <scope>NUCLEOTIDE SEQUENCE</scope>
    <source>
        <strain evidence="2">E1425</strain>
    </source>
</reference>
<dbReference type="InterPro" id="IPR003741">
    <property type="entry name" value="LUD_dom"/>
</dbReference>
<feature type="domain" description="LUD" evidence="1">
    <location>
        <begin position="43"/>
        <end position="192"/>
    </location>
</feature>
<name>A0A9P3H707_9FUNG</name>
<accession>A0A9P3H707</accession>
<keyword evidence="3" id="KW-1185">Reference proteome</keyword>
<dbReference type="PANTHER" id="PTHR36179">
    <property type="entry name" value="LUD_DOM DOMAIN-CONTAINING PROTEIN"/>
    <property type="match status" value="1"/>
</dbReference>
<evidence type="ECO:0000259" key="1">
    <source>
        <dbReference type="Pfam" id="PF02589"/>
    </source>
</evidence>
<dbReference type="OrthoDB" id="15060at2759"/>
<protein>
    <recommendedName>
        <fullName evidence="1">LUD domain-containing protein</fullName>
    </recommendedName>
</protein>
<dbReference type="Pfam" id="PF02589">
    <property type="entry name" value="LUD_dom"/>
    <property type="match status" value="1"/>
</dbReference>